<keyword evidence="4" id="KW-1185">Reference proteome</keyword>
<dbReference type="GeneID" id="36340090"/>
<protein>
    <submittedName>
        <fullName evidence="3">Uncharacterized protein</fullName>
    </submittedName>
</protein>
<dbReference type="AlphaFoldDB" id="W6V3V9"/>
<feature type="compositionally biased region" description="Basic and acidic residues" evidence="2">
    <location>
        <begin position="236"/>
        <end position="247"/>
    </location>
</feature>
<evidence type="ECO:0000256" key="1">
    <source>
        <dbReference type="SAM" id="Coils"/>
    </source>
</evidence>
<evidence type="ECO:0000256" key="2">
    <source>
        <dbReference type="SAM" id="MobiDB-lite"/>
    </source>
</evidence>
<gene>
    <name evidence="3" type="ORF">EGR_04375</name>
</gene>
<dbReference type="OMA" id="ITNTHEQ"/>
<name>W6V3V9_ECHGR</name>
<feature type="compositionally biased region" description="Polar residues" evidence="2">
    <location>
        <begin position="224"/>
        <end position="235"/>
    </location>
</feature>
<feature type="region of interest" description="Disordered" evidence="2">
    <location>
        <begin position="218"/>
        <end position="249"/>
    </location>
</feature>
<dbReference type="OrthoDB" id="6246273at2759"/>
<reference evidence="3 4" key="1">
    <citation type="journal article" date="2013" name="Nat. Genet.">
        <title>The genome of the hydatid tapeworm Echinococcus granulosus.</title>
        <authorList>
            <person name="Zheng H."/>
            <person name="Zhang W."/>
            <person name="Zhang L."/>
            <person name="Zhang Z."/>
            <person name="Li J."/>
            <person name="Lu G."/>
            <person name="Zhu Y."/>
            <person name="Wang Y."/>
            <person name="Huang Y."/>
            <person name="Liu J."/>
            <person name="Kang H."/>
            <person name="Chen J."/>
            <person name="Wang L."/>
            <person name="Chen A."/>
            <person name="Yu S."/>
            <person name="Gao Z."/>
            <person name="Jin L."/>
            <person name="Gu W."/>
            <person name="Wang Z."/>
            <person name="Zhao L."/>
            <person name="Shi B."/>
            <person name="Wen H."/>
            <person name="Lin R."/>
            <person name="Jones M.K."/>
            <person name="Brejova B."/>
            <person name="Vinar T."/>
            <person name="Zhao G."/>
            <person name="McManus D.P."/>
            <person name="Chen Z."/>
            <person name="Zhou Y."/>
            <person name="Wang S."/>
        </authorList>
    </citation>
    <scope>NUCLEOTIDE SEQUENCE [LARGE SCALE GENOMIC DNA]</scope>
</reference>
<dbReference type="RefSeq" id="XP_024351945.1">
    <property type="nucleotide sequence ID" value="XM_024493624.1"/>
</dbReference>
<dbReference type="KEGG" id="egl:EGR_04375"/>
<dbReference type="Proteomes" id="UP000019149">
    <property type="component" value="Unassembled WGS sequence"/>
</dbReference>
<dbReference type="CTD" id="36340090"/>
<accession>W6V3V9</accession>
<dbReference type="EMBL" id="APAU02000027">
    <property type="protein sequence ID" value="EUB60749.1"/>
    <property type="molecule type" value="Genomic_DNA"/>
</dbReference>
<evidence type="ECO:0000313" key="3">
    <source>
        <dbReference type="EMBL" id="EUB60749.1"/>
    </source>
</evidence>
<sequence>MTCKDTPYRFTDTRYCFLPRSPAFVEEAMMSVQLRNLPSACYALPDGPTAQNAVALFIFTIPMGTLSQDLFVNPIYRSVRNTIAKRCHCELAVFDGNTMLQRAHSGPKSAQSRVRNANGNASMGGEVSQTCASLLINITNTHEQVLFARGNWLIQVNYLTEPSEHHLFLKLVNDFATRLNSSGGFKRGAGSPLISQGFKCTTLVAITHEKLRHIWQGNPLVPPEQQQNQQVTSSGEKQKMQPLEKHQQQKQFLVLENPNLPREWGEFPTLQHFPSIEDLQTHMPTQNRNEGSKKTPSVILFQDNIEENNEIYAKPYQGGDPFPEGLQKCEKAVYQDGEEGRIRFEGITSFLRPTDHNFNHQVSEDLTLSCIECAEYLHALEAEEKEEEQENDEIEVLLREEFEGERVCTLEQEIEELDSLVDMECN</sequence>
<organism evidence="3 4">
    <name type="scientific">Echinococcus granulosus</name>
    <name type="common">Hydatid tapeworm</name>
    <dbReference type="NCBI Taxonomy" id="6210"/>
    <lineage>
        <taxon>Eukaryota</taxon>
        <taxon>Metazoa</taxon>
        <taxon>Spiralia</taxon>
        <taxon>Lophotrochozoa</taxon>
        <taxon>Platyhelminthes</taxon>
        <taxon>Cestoda</taxon>
        <taxon>Eucestoda</taxon>
        <taxon>Cyclophyllidea</taxon>
        <taxon>Taeniidae</taxon>
        <taxon>Echinococcus</taxon>
        <taxon>Echinococcus granulosus group</taxon>
    </lineage>
</organism>
<proteinExistence type="predicted"/>
<comment type="caution">
    <text evidence="3">The sequence shown here is derived from an EMBL/GenBank/DDBJ whole genome shotgun (WGS) entry which is preliminary data.</text>
</comment>
<keyword evidence="1" id="KW-0175">Coiled coil</keyword>
<evidence type="ECO:0000313" key="4">
    <source>
        <dbReference type="Proteomes" id="UP000019149"/>
    </source>
</evidence>
<feature type="coiled-coil region" evidence="1">
    <location>
        <begin position="373"/>
        <end position="400"/>
    </location>
</feature>